<reference evidence="1" key="2">
    <citation type="journal article" date="2015" name="Fish Shellfish Immunol.">
        <title>Early steps in the European eel (Anguilla anguilla)-Vibrio vulnificus interaction in the gills: Role of the RtxA13 toxin.</title>
        <authorList>
            <person name="Callol A."/>
            <person name="Pajuelo D."/>
            <person name="Ebbesson L."/>
            <person name="Teles M."/>
            <person name="MacKenzie S."/>
            <person name="Amaro C."/>
        </authorList>
    </citation>
    <scope>NUCLEOTIDE SEQUENCE</scope>
</reference>
<organism evidence="1">
    <name type="scientific">Anguilla anguilla</name>
    <name type="common">European freshwater eel</name>
    <name type="synonym">Muraena anguilla</name>
    <dbReference type="NCBI Taxonomy" id="7936"/>
    <lineage>
        <taxon>Eukaryota</taxon>
        <taxon>Metazoa</taxon>
        <taxon>Chordata</taxon>
        <taxon>Craniata</taxon>
        <taxon>Vertebrata</taxon>
        <taxon>Euteleostomi</taxon>
        <taxon>Actinopterygii</taxon>
        <taxon>Neopterygii</taxon>
        <taxon>Teleostei</taxon>
        <taxon>Anguilliformes</taxon>
        <taxon>Anguillidae</taxon>
        <taxon>Anguilla</taxon>
    </lineage>
</organism>
<name>A0A0E9XIE9_ANGAN</name>
<dbReference type="AlphaFoldDB" id="A0A0E9XIE9"/>
<evidence type="ECO:0000313" key="1">
    <source>
        <dbReference type="EMBL" id="JAI02430.1"/>
    </source>
</evidence>
<proteinExistence type="predicted"/>
<sequence>MTAICKMSLLCFTFSTDRQVEDTMWSFHAGFQCTLAEPSHKK</sequence>
<protein>
    <submittedName>
        <fullName evidence="1">Uncharacterized protein</fullName>
    </submittedName>
</protein>
<reference evidence="1" key="1">
    <citation type="submission" date="2014-11" db="EMBL/GenBank/DDBJ databases">
        <authorList>
            <person name="Amaro Gonzalez C."/>
        </authorList>
    </citation>
    <scope>NUCLEOTIDE SEQUENCE</scope>
</reference>
<accession>A0A0E9XIE9</accession>
<dbReference type="EMBL" id="GBXM01006148">
    <property type="protein sequence ID" value="JAI02430.1"/>
    <property type="molecule type" value="Transcribed_RNA"/>
</dbReference>